<keyword evidence="1" id="KW-0812">Transmembrane</keyword>
<feature type="transmembrane region" description="Helical" evidence="1">
    <location>
        <begin position="176"/>
        <end position="193"/>
    </location>
</feature>
<protein>
    <submittedName>
        <fullName evidence="2">DUF2975 domain-containing protein</fullName>
    </submittedName>
</protein>
<name>A0ABS7GA48_9BACT</name>
<dbReference type="Proteomes" id="UP000812961">
    <property type="component" value="Unassembled WGS sequence"/>
</dbReference>
<dbReference type="RefSeq" id="WP_220249739.1">
    <property type="nucleotide sequence ID" value="NZ_JAICCF010000002.1"/>
</dbReference>
<evidence type="ECO:0000313" key="2">
    <source>
        <dbReference type="EMBL" id="MBW8684519.1"/>
    </source>
</evidence>
<dbReference type="Pfam" id="PF11188">
    <property type="entry name" value="DUF2975"/>
    <property type="match status" value="1"/>
</dbReference>
<keyword evidence="1" id="KW-0472">Membrane</keyword>
<sequence>MKTKSILVILNVLAMSAYYVTLLIIVLLISLRIAGHVTGTRELQQISGSLVHRVTSFGEPEQPVQPRFLADGATTYRPVQHQYEVVATSNSAFGYYSLAVGVINLVIWLLILKSFMSIFKALDPDRPFNQQIIRLLKQLSLLFVAVDVIRIIHYFIFSRFVADTDAPFKLALNIDIGSSLITGLIIWVIAVIYQRGVELQTENELTV</sequence>
<evidence type="ECO:0000256" key="1">
    <source>
        <dbReference type="SAM" id="Phobius"/>
    </source>
</evidence>
<accession>A0ABS7GA48</accession>
<feature type="transmembrane region" description="Helical" evidence="1">
    <location>
        <begin position="7"/>
        <end position="31"/>
    </location>
</feature>
<keyword evidence="3" id="KW-1185">Reference proteome</keyword>
<organism evidence="2 3">
    <name type="scientific">Chitinophaga rhizophila</name>
    <dbReference type="NCBI Taxonomy" id="2866212"/>
    <lineage>
        <taxon>Bacteria</taxon>
        <taxon>Pseudomonadati</taxon>
        <taxon>Bacteroidota</taxon>
        <taxon>Chitinophagia</taxon>
        <taxon>Chitinophagales</taxon>
        <taxon>Chitinophagaceae</taxon>
        <taxon>Chitinophaga</taxon>
    </lineage>
</organism>
<gene>
    <name evidence="2" type="ORF">K1Y79_09260</name>
</gene>
<dbReference type="EMBL" id="JAICCF010000002">
    <property type="protein sequence ID" value="MBW8684519.1"/>
    <property type="molecule type" value="Genomic_DNA"/>
</dbReference>
<comment type="caution">
    <text evidence="2">The sequence shown here is derived from an EMBL/GenBank/DDBJ whole genome shotgun (WGS) entry which is preliminary data.</text>
</comment>
<proteinExistence type="predicted"/>
<evidence type="ECO:0000313" key="3">
    <source>
        <dbReference type="Proteomes" id="UP000812961"/>
    </source>
</evidence>
<dbReference type="InterPro" id="IPR021354">
    <property type="entry name" value="DUF2975"/>
</dbReference>
<keyword evidence="1" id="KW-1133">Transmembrane helix</keyword>
<reference evidence="2 3" key="1">
    <citation type="submission" date="2021-08" db="EMBL/GenBank/DDBJ databases">
        <title>The genome sequence of Chitinophaga sp. B61.</title>
        <authorList>
            <person name="Zhang X."/>
        </authorList>
    </citation>
    <scope>NUCLEOTIDE SEQUENCE [LARGE SCALE GENOMIC DNA]</scope>
    <source>
        <strain evidence="2 3">B61</strain>
    </source>
</reference>
<feature type="transmembrane region" description="Helical" evidence="1">
    <location>
        <begin position="93"/>
        <end position="115"/>
    </location>
</feature>
<feature type="transmembrane region" description="Helical" evidence="1">
    <location>
        <begin position="135"/>
        <end position="156"/>
    </location>
</feature>